<reference evidence="1 2" key="2">
    <citation type="submission" date="2018-11" db="EMBL/GenBank/DDBJ databases">
        <authorList>
            <consortium name="Pathogen Informatics"/>
        </authorList>
    </citation>
    <scope>NUCLEOTIDE SEQUENCE [LARGE SCALE GENOMIC DNA]</scope>
</reference>
<reference evidence="3" key="1">
    <citation type="submission" date="2017-02" db="UniProtKB">
        <authorList>
            <consortium name="WormBaseParasite"/>
        </authorList>
    </citation>
    <scope>IDENTIFICATION</scope>
</reference>
<gene>
    <name evidence="1" type="ORF">ASIM_LOCUS676</name>
</gene>
<proteinExistence type="predicted"/>
<accession>A0A0M3IZU3</accession>
<organism evidence="3">
    <name type="scientific">Anisakis simplex</name>
    <name type="common">Herring worm</name>
    <dbReference type="NCBI Taxonomy" id="6269"/>
    <lineage>
        <taxon>Eukaryota</taxon>
        <taxon>Metazoa</taxon>
        <taxon>Ecdysozoa</taxon>
        <taxon>Nematoda</taxon>
        <taxon>Chromadorea</taxon>
        <taxon>Rhabditida</taxon>
        <taxon>Spirurina</taxon>
        <taxon>Ascaridomorpha</taxon>
        <taxon>Ascaridoidea</taxon>
        <taxon>Anisakidae</taxon>
        <taxon>Anisakis</taxon>
        <taxon>Anisakis simplex complex</taxon>
    </lineage>
</organism>
<name>A0A0M3IZU3_ANISI</name>
<evidence type="ECO:0000313" key="1">
    <source>
        <dbReference type="EMBL" id="VDK17968.1"/>
    </source>
</evidence>
<keyword evidence="2" id="KW-1185">Reference proteome</keyword>
<dbReference type="AlphaFoldDB" id="A0A0M3IZU3"/>
<evidence type="ECO:0000313" key="2">
    <source>
        <dbReference type="Proteomes" id="UP000267096"/>
    </source>
</evidence>
<dbReference type="WBParaSite" id="ASIM_0000077601-mRNA-1">
    <property type="protein sequence ID" value="ASIM_0000077601-mRNA-1"/>
    <property type="gene ID" value="ASIM_0000077601"/>
</dbReference>
<evidence type="ECO:0000313" key="3">
    <source>
        <dbReference type="WBParaSite" id="ASIM_0000077601-mRNA-1"/>
    </source>
</evidence>
<sequence>MRRYRKEHQWRRRPPGLILTLSPVTSATLVLSYQHVMVGTLRRLPVTNRRKVGMTSSHHGPYGLGYTRATMKTDRSPDRSLQLDCVKSESLVIANQNVAVNTFPGLLSWLERTPDKGEVGSSNLPRPTNFVWETPVEIRGHSSAGRAPALHAGGQRITRLLGVIWSSEEAHTVDALAVRGDERRGSLRKASGSRQTDFDPEMSEWGNPAIIRWLPYTEYIGVWSEPGELKHLSTLRKRNQPRFP</sequence>
<dbReference type="EMBL" id="UYRR01000516">
    <property type="protein sequence ID" value="VDK17968.1"/>
    <property type="molecule type" value="Genomic_DNA"/>
</dbReference>
<protein>
    <submittedName>
        <fullName evidence="3">DUF3291 domain-containing protein</fullName>
    </submittedName>
</protein>
<dbReference type="Proteomes" id="UP000267096">
    <property type="component" value="Unassembled WGS sequence"/>
</dbReference>
<dbReference type="OrthoDB" id="6762502at2759"/>